<name>W2SGP1_NECAM</name>
<evidence type="ECO:0000313" key="2">
    <source>
        <dbReference type="EMBL" id="ETN68784.1"/>
    </source>
</evidence>
<evidence type="ECO:0000256" key="1">
    <source>
        <dbReference type="SAM" id="MobiDB-lite"/>
    </source>
</evidence>
<accession>W2SGP1</accession>
<gene>
    <name evidence="2" type="ORF">NECAME_15640</name>
</gene>
<feature type="region of interest" description="Disordered" evidence="1">
    <location>
        <begin position="65"/>
        <end position="85"/>
    </location>
</feature>
<organism evidence="2 3">
    <name type="scientific">Necator americanus</name>
    <name type="common">Human hookworm</name>
    <dbReference type="NCBI Taxonomy" id="51031"/>
    <lineage>
        <taxon>Eukaryota</taxon>
        <taxon>Metazoa</taxon>
        <taxon>Ecdysozoa</taxon>
        <taxon>Nematoda</taxon>
        <taxon>Chromadorea</taxon>
        <taxon>Rhabditida</taxon>
        <taxon>Rhabditina</taxon>
        <taxon>Rhabditomorpha</taxon>
        <taxon>Strongyloidea</taxon>
        <taxon>Ancylostomatidae</taxon>
        <taxon>Bunostominae</taxon>
        <taxon>Necator</taxon>
    </lineage>
</organism>
<feature type="region of interest" description="Disordered" evidence="1">
    <location>
        <begin position="1"/>
        <end position="47"/>
    </location>
</feature>
<evidence type="ECO:0000313" key="3">
    <source>
        <dbReference type="Proteomes" id="UP000053676"/>
    </source>
</evidence>
<keyword evidence="3" id="KW-1185">Reference proteome</keyword>
<dbReference type="KEGG" id="nai:NECAME_15640"/>
<dbReference type="EMBL" id="KI669200">
    <property type="protein sequence ID" value="ETN68784.1"/>
    <property type="molecule type" value="Genomic_DNA"/>
</dbReference>
<reference evidence="3" key="1">
    <citation type="journal article" date="2014" name="Nat. Genet.">
        <title>Genome of the human hookworm Necator americanus.</title>
        <authorList>
            <person name="Tang Y.T."/>
            <person name="Gao X."/>
            <person name="Rosa B.A."/>
            <person name="Abubucker S."/>
            <person name="Hallsworth-Pepin K."/>
            <person name="Martin J."/>
            <person name="Tyagi R."/>
            <person name="Heizer E."/>
            <person name="Zhang X."/>
            <person name="Bhonagiri-Palsikar V."/>
            <person name="Minx P."/>
            <person name="Warren W.C."/>
            <person name="Wang Q."/>
            <person name="Zhan B."/>
            <person name="Hotez P.J."/>
            <person name="Sternberg P.W."/>
            <person name="Dougall A."/>
            <person name="Gaze S.T."/>
            <person name="Mulvenna J."/>
            <person name="Sotillo J."/>
            <person name="Ranganathan S."/>
            <person name="Rabelo E.M."/>
            <person name="Wilson R.K."/>
            <person name="Felgner P.L."/>
            <person name="Bethony J."/>
            <person name="Hawdon J.M."/>
            <person name="Gasser R.B."/>
            <person name="Loukas A."/>
            <person name="Mitreva M."/>
        </authorList>
    </citation>
    <scope>NUCLEOTIDE SEQUENCE [LARGE SCALE GENOMIC DNA]</scope>
</reference>
<sequence>MAADGGGGGGDWPWRSADQHKYNRQIELKQGTTGDPSDRGASANKARWTSSNTAIEAMVNRTTRERAQTTMHEKERRTLRAKKNPEKQIQWISVKTWILPQGEFSSLIDYLNKAYRFMNYLILNGTD</sequence>
<proteinExistence type="predicted"/>
<dbReference type="Proteomes" id="UP000053676">
    <property type="component" value="Unassembled WGS sequence"/>
</dbReference>
<feature type="compositionally biased region" description="Basic and acidic residues" evidence="1">
    <location>
        <begin position="17"/>
        <end position="27"/>
    </location>
</feature>
<feature type="compositionally biased region" description="Gly residues" evidence="1">
    <location>
        <begin position="1"/>
        <end position="11"/>
    </location>
</feature>
<protein>
    <submittedName>
        <fullName evidence="2">Uncharacterized protein</fullName>
    </submittedName>
</protein>
<dbReference type="AlphaFoldDB" id="W2SGP1"/>